<keyword evidence="1" id="KW-0175">Coiled coil</keyword>
<accession>A0A3M7L299</accession>
<comment type="caution">
    <text evidence="2">The sequence shown here is derived from an EMBL/GenBank/DDBJ whole genome shotgun (WGS) entry which is preliminary data.</text>
</comment>
<dbReference type="EMBL" id="QOKY01000135">
    <property type="protein sequence ID" value="RMZ56893.1"/>
    <property type="molecule type" value="Genomic_DNA"/>
</dbReference>
<reference evidence="3" key="1">
    <citation type="journal article" date="2018" name="Algal Res.">
        <title>Characterization of plant carbon substrate utilization by Auxenochlorella protothecoides.</title>
        <authorList>
            <person name="Vogler B.W."/>
            <person name="Starkenburg S.R."/>
            <person name="Sudasinghe N."/>
            <person name="Schambach J.Y."/>
            <person name="Rollin J.A."/>
            <person name="Pattathil S."/>
            <person name="Barry A.N."/>
        </authorList>
    </citation>
    <scope>NUCLEOTIDE SEQUENCE [LARGE SCALE GENOMIC DNA]</scope>
    <source>
        <strain evidence="3">UTEX 25</strain>
    </source>
</reference>
<dbReference type="AlphaFoldDB" id="A0A3M7L299"/>
<feature type="coiled-coil region" evidence="1">
    <location>
        <begin position="242"/>
        <end position="374"/>
    </location>
</feature>
<protein>
    <submittedName>
        <fullName evidence="2">Uncharacterized protein</fullName>
    </submittedName>
</protein>
<evidence type="ECO:0000256" key="1">
    <source>
        <dbReference type="SAM" id="Coils"/>
    </source>
</evidence>
<name>A0A3M7L299_AUXPR</name>
<sequence>MPVTALALLADESMLVAGMADGALAFFAVMDRVKGITGQHDYQLHVREVEAAEKLAALRAEHAAELQAGLDKLTAAEAAAVEARSLVALTEERLEAQHKKEMAAQHVAHAALLRNSQQKMEETRSSMHASAESWRAQVSGLEREYAAAIQACRAEAEAATERATQEAAATQARAASKIAALLARASEAEARAGGALLAAEAAADARYSSLAQQLDQMKGEAGAASLHAGLAQRERAGLAAALRREQERSKSLEADLEGKLESAIIERDAANDKGNAKADALCAAEKAVQGLKEELAAADASLGEARRAADMGRARVKLMQQELDRARYAAANLQAALSTPNDALLREQALHRQVKSLQGQLQAQQRSAASARQKMVADNLELLAQLRGCEIGVVHQL</sequence>
<feature type="coiled-coil region" evidence="1">
    <location>
        <begin position="131"/>
        <end position="173"/>
    </location>
</feature>
<proteinExistence type="predicted"/>
<gene>
    <name evidence="2" type="ORF">APUTEX25_002982</name>
</gene>
<evidence type="ECO:0000313" key="3">
    <source>
        <dbReference type="Proteomes" id="UP000279271"/>
    </source>
</evidence>
<dbReference type="Proteomes" id="UP000279271">
    <property type="component" value="Unassembled WGS sequence"/>
</dbReference>
<organism evidence="2 3">
    <name type="scientific">Auxenochlorella protothecoides</name>
    <name type="common">Green microalga</name>
    <name type="synonym">Chlorella protothecoides</name>
    <dbReference type="NCBI Taxonomy" id="3075"/>
    <lineage>
        <taxon>Eukaryota</taxon>
        <taxon>Viridiplantae</taxon>
        <taxon>Chlorophyta</taxon>
        <taxon>core chlorophytes</taxon>
        <taxon>Trebouxiophyceae</taxon>
        <taxon>Chlorellales</taxon>
        <taxon>Chlorellaceae</taxon>
        <taxon>Auxenochlorella</taxon>
    </lineage>
</organism>
<evidence type="ECO:0000313" key="2">
    <source>
        <dbReference type="EMBL" id="RMZ56893.1"/>
    </source>
</evidence>